<dbReference type="EMBL" id="VSRR010050124">
    <property type="protein sequence ID" value="MPC79062.1"/>
    <property type="molecule type" value="Genomic_DNA"/>
</dbReference>
<comment type="caution">
    <text evidence="1">The sequence shown here is derived from an EMBL/GenBank/DDBJ whole genome shotgun (WGS) entry which is preliminary data.</text>
</comment>
<name>A0A5B7I5P8_PORTR</name>
<proteinExistence type="predicted"/>
<sequence length="80" mass="9424">MDGCSRRNWSTHVSWQQSEATSFVAPGRWPLTCCCRLFKTSSRHLRLSSGRGRYNSLHTQGFYLYSLEYPERRLPIPWRG</sequence>
<protein>
    <submittedName>
        <fullName evidence="1">Uncharacterized protein</fullName>
    </submittedName>
</protein>
<gene>
    <name evidence="1" type="ORF">E2C01_073574</name>
</gene>
<dbReference type="Proteomes" id="UP000324222">
    <property type="component" value="Unassembled WGS sequence"/>
</dbReference>
<dbReference type="AlphaFoldDB" id="A0A5B7I5P8"/>
<evidence type="ECO:0000313" key="1">
    <source>
        <dbReference type="EMBL" id="MPC79062.1"/>
    </source>
</evidence>
<organism evidence="1 2">
    <name type="scientific">Portunus trituberculatus</name>
    <name type="common">Swimming crab</name>
    <name type="synonym">Neptunus trituberculatus</name>
    <dbReference type="NCBI Taxonomy" id="210409"/>
    <lineage>
        <taxon>Eukaryota</taxon>
        <taxon>Metazoa</taxon>
        <taxon>Ecdysozoa</taxon>
        <taxon>Arthropoda</taxon>
        <taxon>Crustacea</taxon>
        <taxon>Multicrustacea</taxon>
        <taxon>Malacostraca</taxon>
        <taxon>Eumalacostraca</taxon>
        <taxon>Eucarida</taxon>
        <taxon>Decapoda</taxon>
        <taxon>Pleocyemata</taxon>
        <taxon>Brachyura</taxon>
        <taxon>Eubrachyura</taxon>
        <taxon>Portunoidea</taxon>
        <taxon>Portunidae</taxon>
        <taxon>Portuninae</taxon>
        <taxon>Portunus</taxon>
    </lineage>
</organism>
<accession>A0A5B7I5P8</accession>
<reference evidence="1 2" key="1">
    <citation type="submission" date="2019-05" db="EMBL/GenBank/DDBJ databases">
        <title>Another draft genome of Portunus trituberculatus and its Hox gene families provides insights of decapod evolution.</title>
        <authorList>
            <person name="Jeong J.-H."/>
            <person name="Song I."/>
            <person name="Kim S."/>
            <person name="Choi T."/>
            <person name="Kim D."/>
            <person name="Ryu S."/>
            <person name="Kim W."/>
        </authorList>
    </citation>
    <scope>NUCLEOTIDE SEQUENCE [LARGE SCALE GENOMIC DNA]</scope>
    <source>
        <tissue evidence="1">Muscle</tissue>
    </source>
</reference>
<evidence type="ECO:0000313" key="2">
    <source>
        <dbReference type="Proteomes" id="UP000324222"/>
    </source>
</evidence>
<keyword evidence="2" id="KW-1185">Reference proteome</keyword>